<accession>A0A543A9H3</accession>
<dbReference type="RefSeq" id="WP_170225174.1">
    <property type="nucleotide sequence ID" value="NZ_VFOV01000001.1"/>
</dbReference>
<dbReference type="EMBL" id="VFOV01000001">
    <property type="protein sequence ID" value="TQL69150.1"/>
    <property type="molecule type" value="Genomic_DNA"/>
</dbReference>
<comment type="caution">
    <text evidence="3">The sequence shown here is derived from an EMBL/GenBank/DDBJ whole genome shotgun (WGS) entry which is preliminary data.</text>
</comment>
<evidence type="ECO:0000313" key="4">
    <source>
        <dbReference type="Proteomes" id="UP000320209"/>
    </source>
</evidence>
<keyword evidence="2" id="KW-0732">Signal</keyword>
<protein>
    <submittedName>
        <fullName evidence="3">Uncharacterized protein</fullName>
    </submittedName>
</protein>
<evidence type="ECO:0000256" key="2">
    <source>
        <dbReference type="SAM" id="SignalP"/>
    </source>
</evidence>
<feature type="chain" id="PRO_5021953879" evidence="2">
    <location>
        <begin position="21"/>
        <end position="52"/>
    </location>
</feature>
<evidence type="ECO:0000256" key="1">
    <source>
        <dbReference type="SAM" id="MobiDB-lite"/>
    </source>
</evidence>
<evidence type="ECO:0000313" key="3">
    <source>
        <dbReference type="EMBL" id="TQL69150.1"/>
    </source>
</evidence>
<dbReference type="Proteomes" id="UP000320209">
    <property type="component" value="Unassembled WGS sequence"/>
</dbReference>
<organism evidence="3 4">
    <name type="scientific">Nocardioides albertanoniae</name>
    <dbReference type="NCBI Taxonomy" id="1175486"/>
    <lineage>
        <taxon>Bacteria</taxon>
        <taxon>Bacillati</taxon>
        <taxon>Actinomycetota</taxon>
        <taxon>Actinomycetes</taxon>
        <taxon>Propionibacteriales</taxon>
        <taxon>Nocardioidaceae</taxon>
        <taxon>Nocardioides</taxon>
    </lineage>
</organism>
<reference evidence="3 4" key="1">
    <citation type="submission" date="2019-06" db="EMBL/GenBank/DDBJ databases">
        <title>Sequencing the genomes of 1000 actinobacteria strains.</title>
        <authorList>
            <person name="Klenk H.-P."/>
        </authorList>
    </citation>
    <scope>NUCLEOTIDE SEQUENCE [LARGE SCALE GENOMIC DNA]</scope>
    <source>
        <strain evidence="3 4">DSM 25218</strain>
    </source>
</reference>
<feature type="signal peptide" evidence="2">
    <location>
        <begin position="1"/>
        <end position="20"/>
    </location>
</feature>
<gene>
    <name evidence="3" type="ORF">FB381_3052</name>
</gene>
<dbReference type="AlphaFoldDB" id="A0A543A9H3"/>
<name>A0A543A9H3_9ACTN</name>
<keyword evidence="4" id="KW-1185">Reference proteome</keyword>
<sequence length="52" mass="5725">MTTAIAFLALLVLATWTTIAAVRTDRPKTAPRSHTTDPTFAPMSNPPSERWL</sequence>
<feature type="region of interest" description="Disordered" evidence="1">
    <location>
        <begin position="24"/>
        <end position="52"/>
    </location>
</feature>
<proteinExistence type="predicted"/>